<evidence type="ECO:0000313" key="2">
    <source>
        <dbReference type="Proteomes" id="UP000807825"/>
    </source>
</evidence>
<sequence length="128" mass="14538">MLTPFPSITKNQVANFVFGHRIANNLFSFPNVAGYEPVNRAKLFRDYSYSLVYRTESMEDLNKAEEVNKADSIWITDVQFATSSQAFCGMAIKPDLVLASNEHFNCVHIPLKGVVILVQSLSWFRFVL</sequence>
<name>A0A9D6V352_9BACT</name>
<gene>
    <name evidence="1" type="ORF">HY912_14045</name>
</gene>
<dbReference type="EMBL" id="JACRDE010000368">
    <property type="protein sequence ID" value="MBI5250607.1"/>
    <property type="molecule type" value="Genomic_DNA"/>
</dbReference>
<protein>
    <submittedName>
        <fullName evidence="1">Uncharacterized protein</fullName>
    </submittedName>
</protein>
<dbReference type="Proteomes" id="UP000807825">
    <property type="component" value="Unassembled WGS sequence"/>
</dbReference>
<proteinExistence type="predicted"/>
<comment type="caution">
    <text evidence="1">The sequence shown here is derived from an EMBL/GenBank/DDBJ whole genome shotgun (WGS) entry which is preliminary data.</text>
</comment>
<accession>A0A9D6V352</accession>
<reference evidence="1" key="1">
    <citation type="submission" date="2020-07" db="EMBL/GenBank/DDBJ databases">
        <title>Huge and variable diversity of episymbiotic CPR bacteria and DPANN archaea in groundwater ecosystems.</title>
        <authorList>
            <person name="He C.Y."/>
            <person name="Keren R."/>
            <person name="Whittaker M."/>
            <person name="Farag I.F."/>
            <person name="Doudna J."/>
            <person name="Cate J.H.D."/>
            <person name="Banfield J.F."/>
        </authorList>
    </citation>
    <scope>NUCLEOTIDE SEQUENCE</scope>
    <source>
        <strain evidence="1">NC_groundwater_1664_Pr3_B-0.1um_52_9</strain>
    </source>
</reference>
<organism evidence="1 2">
    <name type="scientific">Desulfomonile tiedjei</name>
    <dbReference type="NCBI Taxonomy" id="2358"/>
    <lineage>
        <taxon>Bacteria</taxon>
        <taxon>Pseudomonadati</taxon>
        <taxon>Thermodesulfobacteriota</taxon>
        <taxon>Desulfomonilia</taxon>
        <taxon>Desulfomonilales</taxon>
        <taxon>Desulfomonilaceae</taxon>
        <taxon>Desulfomonile</taxon>
    </lineage>
</organism>
<evidence type="ECO:0000313" key="1">
    <source>
        <dbReference type="EMBL" id="MBI5250607.1"/>
    </source>
</evidence>
<dbReference type="AlphaFoldDB" id="A0A9D6V352"/>